<dbReference type="InterPro" id="IPR052927">
    <property type="entry name" value="DCC_oxidoreductase"/>
</dbReference>
<reference evidence="1 2" key="1">
    <citation type="submission" date="2021-07" db="EMBL/GenBank/DDBJ databases">
        <title>Shewanella sp. nov, isolated from SCS.</title>
        <authorList>
            <person name="Cao W.R."/>
        </authorList>
    </citation>
    <scope>NUCLEOTIDE SEQUENCE [LARGE SCALE GENOMIC DNA]</scope>
    <source>
        <strain evidence="1 2">NR704-98</strain>
    </source>
</reference>
<evidence type="ECO:0000313" key="1">
    <source>
        <dbReference type="EMBL" id="MBW8182335.1"/>
    </source>
</evidence>
<name>A0ABS7DYH8_9GAMM</name>
<accession>A0ABS7DYH8</accession>
<organism evidence="1 2">
    <name type="scientific">Shewanella nanhaiensis</name>
    <dbReference type="NCBI Taxonomy" id="2864872"/>
    <lineage>
        <taxon>Bacteria</taxon>
        <taxon>Pseudomonadati</taxon>
        <taxon>Pseudomonadota</taxon>
        <taxon>Gammaproteobacteria</taxon>
        <taxon>Alteromonadales</taxon>
        <taxon>Shewanellaceae</taxon>
        <taxon>Shewanella</taxon>
    </lineage>
</organism>
<dbReference type="EMBL" id="JAHZST010000001">
    <property type="protein sequence ID" value="MBW8182335.1"/>
    <property type="molecule type" value="Genomic_DNA"/>
</dbReference>
<comment type="caution">
    <text evidence="1">The sequence shown here is derived from an EMBL/GenBank/DDBJ whole genome shotgun (WGS) entry which is preliminary data.</text>
</comment>
<dbReference type="Proteomes" id="UP001195963">
    <property type="component" value="Unassembled WGS sequence"/>
</dbReference>
<sequence length="133" mass="15273">MEQKEIIIFDGVCNLCHGAVNFIINRDPNCRFVFTPIQSDTAKELIASYSVDGEVGETFLLIKDNRCYMRTDAALEIVQSLSGLWPVFAIVKVLPRGIRDYFYRLLARNRYTLFGRRDTCILPTDAVLSRFIE</sequence>
<dbReference type="PANTHER" id="PTHR33639:SF2">
    <property type="entry name" value="DUF393 DOMAIN-CONTAINING PROTEIN"/>
    <property type="match status" value="1"/>
</dbReference>
<protein>
    <submittedName>
        <fullName evidence="1">DCC1-like thiol-disulfide oxidoreductase family protein</fullName>
    </submittedName>
</protein>
<dbReference type="Pfam" id="PF04134">
    <property type="entry name" value="DCC1-like"/>
    <property type="match status" value="1"/>
</dbReference>
<gene>
    <name evidence="1" type="ORF">K0625_01545</name>
</gene>
<proteinExistence type="predicted"/>
<keyword evidence="2" id="KW-1185">Reference proteome</keyword>
<evidence type="ECO:0000313" key="2">
    <source>
        <dbReference type="Proteomes" id="UP001195963"/>
    </source>
</evidence>
<dbReference type="PANTHER" id="PTHR33639">
    <property type="entry name" value="THIOL-DISULFIDE OXIDOREDUCTASE DCC"/>
    <property type="match status" value="1"/>
</dbReference>
<dbReference type="InterPro" id="IPR007263">
    <property type="entry name" value="DCC1-like"/>
</dbReference>